<comment type="caution">
    <text evidence="1">The sequence shown here is derived from an EMBL/GenBank/DDBJ whole genome shotgun (WGS) entry which is preliminary data.</text>
</comment>
<dbReference type="EMBL" id="JAIWYP010000002">
    <property type="protein sequence ID" value="KAH3860076.1"/>
    <property type="molecule type" value="Genomic_DNA"/>
</dbReference>
<dbReference type="AlphaFoldDB" id="A0A9D4LLE0"/>
<reference evidence="1" key="1">
    <citation type="journal article" date="2019" name="bioRxiv">
        <title>The Genome of the Zebra Mussel, Dreissena polymorpha: A Resource for Invasive Species Research.</title>
        <authorList>
            <person name="McCartney M.A."/>
            <person name="Auch B."/>
            <person name="Kono T."/>
            <person name="Mallez S."/>
            <person name="Zhang Y."/>
            <person name="Obille A."/>
            <person name="Becker A."/>
            <person name="Abrahante J.E."/>
            <person name="Garbe J."/>
            <person name="Badalamenti J.P."/>
            <person name="Herman A."/>
            <person name="Mangelson H."/>
            <person name="Liachko I."/>
            <person name="Sullivan S."/>
            <person name="Sone E.D."/>
            <person name="Koren S."/>
            <person name="Silverstein K.A.T."/>
            <person name="Beckman K.B."/>
            <person name="Gohl D.M."/>
        </authorList>
    </citation>
    <scope>NUCLEOTIDE SEQUENCE</scope>
    <source>
        <strain evidence="1">Duluth1</strain>
        <tissue evidence="1">Whole animal</tissue>
    </source>
</reference>
<reference evidence="1" key="2">
    <citation type="submission" date="2020-11" db="EMBL/GenBank/DDBJ databases">
        <authorList>
            <person name="McCartney M.A."/>
            <person name="Auch B."/>
            <person name="Kono T."/>
            <person name="Mallez S."/>
            <person name="Becker A."/>
            <person name="Gohl D.M."/>
            <person name="Silverstein K.A.T."/>
            <person name="Koren S."/>
            <person name="Bechman K.B."/>
            <person name="Herman A."/>
            <person name="Abrahante J.E."/>
            <person name="Garbe J."/>
        </authorList>
    </citation>
    <scope>NUCLEOTIDE SEQUENCE</scope>
    <source>
        <strain evidence="1">Duluth1</strain>
        <tissue evidence="1">Whole animal</tissue>
    </source>
</reference>
<keyword evidence="2" id="KW-1185">Reference proteome</keyword>
<proteinExistence type="predicted"/>
<name>A0A9D4LLE0_DREPO</name>
<sequence>MPNRKRYGEENLFTCKATYVKKEVKFNVLFFRSGQPSMQRQLCLLFAPRG</sequence>
<dbReference type="Proteomes" id="UP000828390">
    <property type="component" value="Unassembled WGS sequence"/>
</dbReference>
<evidence type="ECO:0000313" key="2">
    <source>
        <dbReference type="Proteomes" id="UP000828390"/>
    </source>
</evidence>
<protein>
    <submittedName>
        <fullName evidence="1">Uncharacterized protein</fullName>
    </submittedName>
</protein>
<organism evidence="1 2">
    <name type="scientific">Dreissena polymorpha</name>
    <name type="common">Zebra mussel</name>
    <name type="synonym">Mytilus polymorpha</name>
    <dbReference type="NCBI Taxonomy" id="45954"/>
    <lineage>
        <taxon>Eukaryota</taxon>
        <taxon>Metazoa</taxon>
        <taxon>Spiralia</taxon>
        <taxon>Lophotrochozoa</taxon>
        <taxon>Mollusca</taxon>
        <taxon>Bivalvia</taxon>
        <taxon>Autobranchia</taxon>
        <taxon>Heteroconchia</taxon>
        <taxon>Euheterodonta</taxon>
        <taxon>Imparidentia</taxon>
        <taxon>Neoheterodontei</taxon>
        <taxon>Myida</taxon>
        <taxon>Dreissenoidea</taxon>
        <taxon>Dreissenidae</taxon>
        <taxon>Dreissena</taxon>
    </lineage>
</organism>
<accession>A0A9D4LLE0</accession>
<evidence type="ECO:0000313" key="1">
    <source>
        <dbReference type="EMBL" id="KAH3860076.1"/>
    </source>
</evidence>
<gene>
    <name evidence="1" type="ORF">DPMN_022969</name>
</gene>